<evidence type="ECO:0000256" key="8">
    <source>
        <dbReference type="ARBA" id="ARBA00023133"/>
    </source>
</evidence>
<feature type="transmembrane region" description="Helical" evidence="14">
    <location>
        <begin position="307"/>
        <end position="326"/>
    </location>
</feature>
<sequence length="369" mass="40882">MRTSAVRKPKIVKTAIRGTSHFTDVPCPAAAAMPFSISKDTVSNQTTHVATAPASQRPDPVETKLEQEQGRPRLSSRDVVHAYVALTKPRIIELLLITTLPVMFLASHGLPKLGLAIATMVGGLFAAASANVFNCVIDVDIDQKMRRTRRRPLPRHQVPRRSALIYGIILEIIATIILGFGANWLSAGLALIANLFYVFVYSMLLKRRTWQNTIWGGIAGCFPPLIGWTAVTGSVRWEPLVLFFIVFWWTPPHTWALSFRYREDYEAAGVPMLPVVRDAPEVTIQILIYTVMTVATSLVLWPVAHMGWIYVVVAVASGAVFIVEAAQLLRRANAGLRDALLKPMGLFHWSNTYLSLLFLAIAVDPLIHL</sequence>
<dbReference type="InterPro" id="IPR006369">
    <property type="entry name" value="Protohaem_IX_farnesylTrfase"/>
</dbReference>
<evidence type="ECO:0000256" key="2">
    <source>
        <dbReference type="ARBA" id="ARBA00004919"/>
    </source>
</evidence>
<reference evidence="16 17" key="1">
    <citation type="submission" date="2019-06" db="EMBL/GenBank/DDBJ databases">
        <title>Complete genome sequence of Cutibacterium acnes subsp. acnes NBRC 107605.</title>
        <authorList>
            <person name="Miura T."/>
            <person name="Furukawa M."/>
            <person name="Shimamura M."/>
            <person name="Ohyama Y."/>
            <person name="Yamazoe A."/>
            <person name="Kawasaki H."/>
        </authorList>
    </citation>
    <scope>NUCLEOTIDE SEQUENCE [LARGE SCALE GENOMIC DNA]</scope>
    <source>
        <strain evidence="16 17">NBRC 107605</strain>
    </source>
</reference>
<comment type="function">
    <text evidence="14">Converts heme B (protoheme IX) to heme O by substitution of the vinyl group on carbon 2 of heme B porphyrin ring with a hydroxyethyl farnesyl side group.</text>
</comment>
<dbReference type="InterPro" id="IPR044878">
    <property type="entry name" value="UbiA_sf"/>
</dbReference>
<comment type="similarity">
    <text evidence="14">Belongs to the UbiA prenyltransferase family. Protoheme IX farnesyltransferase subfamily.</text>
</comment>
<keyword evidence="17" id="KW-1185">Reference proteome</keyword>
<dbReference type="Pfam" id="PF01040">
    <property type="entry name" value="UbiA"/>
    <property type="match status" value="1"/>
</dbReference>
<feature type="region of interest" description="Disordered" evidence="15">
    <location>
        <begin position="46"/>
        <end position="72"/>
    </location>
</feature>
<evidence type="ECO:0000313" key="17">
    <source>
        <dbReference type="Proteomes" id="UP000318594"/>
    </source>
</evidence>
<keyword evidence="4 14" id="KW-1003">Cell membrane</keyword>
<comment type="subcellular location">
    <subcellularLocation>
        <location evidence="1 14">Cell membrane</location>
        <topology evidence="1 14">Multi-pass membrane protein</topology>
    </subcellularLocation>
</comment>
<evidence type="ECO:0000256" key="13">
    <source>
        <dbReference type="ARBA" id="ARBA00047690"/>
    </source>
</evidence>
<keyword evidence="6 14" id="KW-0812">Transmembrane</keyword>
<evidence type="ECO:0000256" key="10">
    <source>
        <dbReference type="ARBA" id="ARBA00030253"/>
    </source>
</evidence>
<keyword evidence="7 14" id="KW-1133">Transmembrane helix</keyword>
<dbReference type="PANTHER" id="PTHR43448">
    <property type="entry name" value="PROTOHEME IX FARNESYLTRANSFERASE, MITOCHONDRIAL"/>
    <property type="match status" value="1"/>
</dbReference>
<gene>
    <name evidence="14 16" type="primary">ctaB</name>
    <name evidence="16" type="ORF">CacPP4_15220</name>
</gene>
<accession>A0ABM7GZA1</accession>
<comment type="catalytic activity">
    <reaction evidence="13 14">
        <text>heme b + (2E,6E)-farnesyl diphosphate + H2O = Fe(II)-heme o + diphosphate</text>
        <dbReference type="Rhea" id="RHEA:28070"/>
        <dbReference type="ChEBI" id="CHEBI:15377"/>
        <dbReference type="ChEBI" id="CHEBI:33019"/>
        <dbReference type="ChEBI" id="CHEBI:60344"/>
        <dbReference type="ChEBI" id="CHEBI:60530"/>
        <dbReference type="ChEBI" id="CHEBI:175763"/>
        <dbReference type="EC" id="2.5.1.141"/>
    </reaction>
</comment>
<evidence type="ECO:0000256" key="5">
    <source>
        <dbReference type="ARBA" id="ARBA00022679"/>
    </source>
</evidence>
<evidence type="ECO:0000313" key="16">
    <source>
        <dbReference type="EMBL" id="BBK84907.1"/>
    </source>
</evidence>
<evidence type="ECO:0000256" key="4">
    <source>
        <dbReference type="ARBA" id="ARBA00022475"/>
    </source>
</evidence>
<dbReference type="HAMAP" id="MF_00154">
    <property type="entry name" value="CyoE_CtaB"/>
    <property type="match status" value="1"/>
</dbReference>
<feature type="transmembrane region" description="Helical" evidence="14">
    <location>
        <begin position="214"/>
        <end position="235"/>
    </location>
</feature>
<proteinExistence type="inferred from homology"/>
<dbReference type="NCBIfam" id="NF003349">
    <property type="entry name" value="PRK04375.1-2"/>
    <property type="match status" value="1"/>
</dbReference>
<evidence type="ECO:0000256" key="15">
    <source>
        <dbReference type="SAM" id="MobiDB-lite"/>
    </source>
</evidence>
<dbReference type="EC" id="2.5.1.141" evidence="3 14"/>
<keyword evidence="8 14" id="KW-0350">Heme biosynthesis</keyword>
<feature type="transmembrane region" description="Helical" evidence="14">
    <location>
        <begin position="346"/>
        <end position="367"/>
    </location>
</feature>
<evidence type="ECO:0000256" key="6">
    <source>
        <dbReference type="ARBA" id="ARBA00022692"/>
    </source>
</evidence>
<evidence type="ECO:0000256" key="9">
    <source>
        <dbReference type="ARBA" id="ARBA00023136"/>
    </source>
</evidence>
<dbReference type="PANTHER" id="PTHR43448:SF7">
    <property type="entry name" value="4-HYDROXYBENZOATE SOLANESYLTRANSFERASE"/>
    <property type="match status" value="1"/>
</dbReference>
<comment type="miscellaneous">
    <text evidence="14">Carbon 2 of the heme B porphyrin ring is defined according to the Fischer nomenclature.</text>
</comment>
<dbReference type="Proteomes" id="UP000318594">
    <property type="component" value="Chromosome"/>
</dbReference>
<evidence type="ECO:0000256" key="11">
    <source>
        <dbReference type="ARBA" id="ARBA00040810"/>
    </source>
</evidence>
<keyword evidence="5 14" id="KW-0808">Transferase</keyword>
<feature type="transmembrane region" description="Helical" evidence="14">
    <location>
        <begin position="116"/>
        <end position="137"/>
    </location>
</feature>
<evidence type="ECO:0000256" key="1">
    <source>
        <dbReference type="ARBA" id="ARBA00004651"/>
    </source>
</evidence>
<feature type="transmembrane region" description="Helical" evidence="14">
    <location>
        <begin position="158"/>
        <end position="178"/>
    </location>
</feature>
<feature type="transmembrane region" description="Helical" evidence="14">
    <location>
        <begin position="282"/>
        <end position="301"/>
    </location>
</feature>
<feature type="transmembrane region" description="Helical" evidence="14">
    <location>
        <begin position="184"/>
        <end position="202"/>
    </location>
</feature>
<evidence type="ECO:0000256" key="12">
    <source>
        <dbReference type="ARBA" id="ARBA00042475"/>
    </source>
</evidence>
<dbReference type="CDD" id="cd13957">
    <property type="entry name" value="PT_UbiA_Cox10"/>
    <property type="match status" value="1"/>
</dbReference>
<feature type="compositionally biased region" description="Basic and acidic residues" evidence="15">
    <location>
        <begin position="59"/>
        <end position="72"/>
    </location>
</feature>
<evidence type="ECO:0000256" key="14">
    <source>
        <dbReference type="HAMAP-Rule" id="MF_00154"/>
    </source>
</evidence>
<dbReference type="InterPro" id="IPR000537">
    <property type="entry name" value="UbiA_prenyltransferase"/>
</dbReference>
<protein>
    <recommendedName>
        <fullName evidence="11 14">Protoheme IX farnesyltransferase</fullName>
        <ecNumber evidence="3 14">2.5.1.141</ecNumber>
    </recommendedName>
    <alternativeName>
        <fullName evidence="12 14">Heme B farnesyltransferase</fullName>
    </alternativeName>
    <alternativeName>
        <fullName evidence="10 14">Heme O synthase</fullName>
    </alternativeName>
</protein>
<evidence type="ECO:0000256" key="3">
    <source>
        <dbReference type="ARBA" id="ARBA00012292"/>
    </source>
</evidence>
<evidence type="ECO:0000256" key="7">
    <source>
        <dbReference type="ARBA" id="ARBA00022989"/>
    </source>
</evidence>
<feature type="transmembrane region" description="Helical" evidence="14">
    <location>
        <begin position="91"/>
        <end position="110"/>
    </location>
</feature>
<dbReference type="NCBIfam" id="TIGR01473">
    <property type="entry name" value="cyoE_ctaB"/>
    <property type="match status" value="1"/>
</dbReference>
<dbReference type="Gene3D" id="1.10.357.140">
    <property type="entry name" value="UbiA prenyltransferase"/>
    <property type="match status" value="1"/>
</dbReference>
<organism evidence="16 17">
    <name type="scientific">Cutibacterium acnes subsp. acnes</name>
    <dbReference type="NCBI Taxonomy" id="1734925"/>
    <lineage>
        <taxon>Bacteria</taxon>
        <taxon>Bacillati</taxon>
        <taxon>Actinomycetota</taxon>
        <taxon>Actinomycetes</taxon>
        <taxon>Propionibacteriales</taxon>
        <taxon>Propionibacteriaceae</taxon>
        <taxon>Cutibacterium</taxon>
    </lineage>
</organism>
<dbReference type="EMBL" id="AP019723">
    <property type="protein sequence ID" value="BBK84907.1"/>
    <property type="molecule type" value="Genomic_DNA"/>
</dbReference>
<comment type="pathway">
    <text evidence="2 14">Porphyrin-containing compound metabolism; heme O biosynthesis; heme O from protoheme: step 1/1.</text>
</comment>
<keyword evidence="9 14" id="KW-0472">Membrane</keyword>
<name>A0ABM7GZA1_CUTAC</name>